<dbReference type="Pfam" id="PF01546">
    <property type="entry name" value="Peptidase_M20"/>
    <property type="match status" value="1"/>
</dbReference>
<feature type="domain" description="Peptidase M20 dimerisation" evidence="4">
    <location>
        <begin position="490"/>
        <end position="586"/>
    </location>
</feature>
<dbReference type="InterPro" id="IPR010158">
    <property type="entry name" value="Amidase_Cbmase"/>
</dbReference>
<dbReference type="PANTHER" id="PTHR32494:SF20">
    <property type="entry name" value="PEPTIDASE M20 DIMERISATION DOMAIN-CONTAINING PROTEIN"/>
    <property type="match status" value="1"/>
</dbReference>
<gene>
    <name evidence="5" type="ORF">GQ607_005790</name>
</gene>
<dbReference type="Pfam" id="PF07687">
    <property type="entry name" value="M20_dimer"/>
    <property type="match status" value="1"/>
</dbReference>
<dbReference type="OrthoDB" id="4676at2759"/>
<proteinExistence type="inferred from homology"/>
<dbReference type="Proteomes" id="UP000434172">
    <property type="component" value="Unassembled WGS sequence"/>
</dbReference>
<evidence type="ECO:0000256" key="1">
    <source>
        <dbReference type="ARBA" id="ARBA00006247"/>
    </source>
</evidence>
<comment type="caution">
    <text evidence="5">The sequence shown here is derived from an EMBL/GenBank/DDBJ whole genome shotgun (WGS) entry which is preliminary data.</text>
</comment>
<dbReference type="GO" id="GO:0016813">
    <property type="term" value="F:hydrolase activity, acting on carbon-nitrogen (but not peptide) bonds, in linear amidines"/>
    <property type="evidence" value="ECO:0007669"/>
    <property type="project" value="InterPro"/>
</dbReference>
<keyword evidence="2" id="KW-0378">Hydrolase</keyword>
<dbReference type="InterPro" id="IPR036264">
    <property type="entry name" value="Bact_exopeptidase_dim_dom"/>
</dbReference>
<dbReference type="CDD" id="cd21175">
    <property type="entry name" value="LPMO_AA9"/>
    <property type="match status" value="1"/>
</dbReference>
<dbReference type="InterPro" id="IPR005103">
    <property type="entry name" value="AA9_LPMO"/>
</dbReference>
<name>A0A8H3ZUK3_9PEZI</name>
<dbReference type="Gene3D" id="3.40.630.10">
    <property type="entry name" value="Zn peptidases"/>
    <property type="match status" value="1"/>
</dbReference>
<keyword evidence="6" id="KW-1185">Reference proteome</keyword>
<evidence type="ECO:0000259" key="3">
    <source>
        <dbReference type="Pfam" id="PF03443"/>
    </source>
</evidence>
<dbReference type="EMBL" id="WOWK01000026">
    <property type="protein sequence ID" value="KAF0327026.1"/>
    <property type="molecule type" value="Genomic_DNA"/>
</dbReference>
<dbReference type="PANTHER" id="PTHR32494">
    <property type="entry name" value="ALLANTOATE DEIMINASE-RELATED"/>
    <property type="match status" value="1"/>
</dbReference>
<dbReference type="SUPFAM" id="SSF53187">
    <property type="entry name" value="Zn-dependent exopeptidases"/>
    <property type="match status" value="1"/>
</dbReference>
<evidence type="ECO:0000259" key="4">
    <source>
        <dbReference type="Pfam" id="PF07687"/>
    </source>
</evidence>
<dbReference type="CDD" id="cd03884">
    <property type="entry name" value="M20_bAS"/>
    <property type="match status" value="1"/>
</dbReference>
<dbReference type="Gene3D" id="2.70.50.70">
    <property type="match status" value="1"/>
</dbReference>
<protein>
    <submittedName>
        <fullName evidence="5">Beta-alanine</fullName>
    </submittedName>
</protein>
<organism evidence="5 6">
    <name type="scientific">Colletotrichum asianum</name>
    <dbReference type="NCBI Taxonomy" id="702518"/>
    <lineage>
        <taxon>Eukaryota</taxon>
        <taxon>Fungi</taxon>
        <taxon>Dikarya</taxon>
        <taxon>Ascomycota</taxon>
        <taxon>Pezizomycotina</taxon>
        <taxon>Sordariomycetes</taxon>
        <taxon>Hypocreomycetidae</taxon>
        <taxon>Glomerellales</taxon>
        <taxon>Glomerellaceae</taxon>
        <taxon>Colletotrichum</taxon>
        <taxon>Colletotrichum gloeosporioides species complex</taxon>
    </lineage>
</organism>
<sequence length="693" mass="74225">MVTNGPTKAPELVQIGHVSIKVAFTAAALFTLVAAHSRITNFVIDGASYNGYNAKVPNNPKLLAAWSTTVNDDGWVSTESYGGPNIVCHRNATNPAGHAPVAAGDTIAFQWQGWPESHHGPVVTHLAYCGSERGSCETVEKTTLSFFAIDNVGLIDPNNNATEFATARGIWASDVLIQNNASWVVQIPPKIAPGYYVLRHEIVALHFARYPGQGAQHYPQCINIQVTGGGGDRPTGTLGTRLYQPAEEGLVYDISQSPLPPYKIPGPTVYTGAKTFAAQTGARRLTNLLNGRGATEIGMARLALSDDDAKVRRWFADEVTGNLGCDLAVDEMGNMFAKKKGSLNSTSPMTAMGSHLDTQPRGGRYDGILGIMSAIEVMRTLKENGYKTQYDVGIVNWTNEEGARFPMSMMASGVWAGKVPLEKAWAMGDIFDPSVTVKSELARHGYIGPIACSSQGYPLGAHFELHIEQGPILEENSKKIGVVQGAQAYRWFTFTIKGRDAHTGTTPLKSRSDPLLAASKMIASSNAIAKELGALASTGVIKIPPSSSTNTIPSQVTFTLDIRHPEDSVVDDVQNRVLESFSTIAKADGRGVQVEWTLDTDSPAAQFHPDCINAVENAATGLFGADGWLPITSGAGHDSVYTSKVCPTTMIFVPCKDGVSHHPEEYCSPEDCANGTQALLEAVVSYDKLRASE</sequence>
<evidence type="ECO:0000313" key="5">
    <source>
        <dbReference type="EMBL" id="KAF0327026.1"/>
    </source>
</evidence>
<dbReference type="InterPro" id="IPR011650">
    <property type="entry name" value="Peptidase_M20_dimer"/>
</dbReference>
<evidence type="ECO:0000313" key="6">
    <source>
        <dbReference type="Proteomes" id="UP000434172"/>
    </source>
</evidence>
<comment type="similarity">
    <text evidence="1">Belongs to the peptidase M20A family.</text>
</comment>
<dbReference type="AlphaFoldDB" id="A0A8H3ZUK3"/>
<evidence type="ECO:0000256" key="2">
    <source>
        <dbReference type="ARBA" id="ARBA00022801"/>
    </source>
</evidence>
<reference evidence="5 6" key="1">
    <citation type="submission" date="2019-12" db="EMBL/GenBank/DDBJ databases">
        <title>A genome sequence resource for the geographically widespread anthracnose pathogen Colletotrichum asianum.</title>
        <authorList>
            <person name="Meng Y."/>
        </authorList>
    </citation>
    <scope>NUCLEOTIDE SEQUENCE [LARGE SCALE GENOMIC DNA]</scope>
    <source>
        <strain evidence="5 6">ICMP 18580</strain>
    </source>
</reference>
<feature type="domain" description="Auxiliary Activity family 9 catalytic" evidence="3">
    <location>
        <begin position="36"/>
        <end position="257"/>
    </location>
</feature>
<accession>A0A8H3ZUK3</accession>
<dbReference type="SUPFAM" id="SSF55031">
    <property type="entry name" value="Bacterial exopeptidase dimerisation domain"/>
    <property type="match status" value="1"/>
</dbReference>
<dbReference type="NCBIfam" id="TIGR01879">
    <property type="entry name" value="hydantase"/>
    <property type="match status" value="1"/>
</dbReference>
<dbReference type="InterPro" id="IPR002933">
    <property type="entry name" value="Peptidase_M20"/>
</dbReference>
<dbReference type="Pfam" id="PF03443">
    <property type="entry name" value="AA9"/>
    <property type="match status" value="1"/>
</dbReference>
<dbReference type="Gene3D" id="3.30.70.360">
    <property type="match status" value="1"/>
</dbReference>